<evidence type="ECO:0000313" key="3">
    <source>
        <dbReference type="Proteomes" id="UP001515780"/>
    </source>
</evidence>
<name>A0ABX0RSF5_9GAMM</name>
<evidence type="ECO:0000313" key="2">
    <source>
        <dbReference type="EMBL" id="NIG20555.1"/>
    </source>
</evidence>
<keyword evidence="1" id="KW-0812">Transmembrane</keyword>
<dbReference type="EMBL" id="VWXC01000013">
    <property type="protein sequence ID" value="NIG20555.1"/>
    <property type="molecule type" value="Genomic_DNA"/>
</dbReference>
<organism evidence="2 3">
    <name type="scientific">Candidatus Pantoea communis</name>
    <dbReference type="NCBI Taxonomy" id="2608354"/>
    <lineage>
        <taxon>Bacteria</taxon>
        <taxon>Pseudomonadati</taxon>
        <taxon>Pseudomonadota</taxon>
        <taxon>Gammaproteobacteria</taxon>
        <taxon>Enterobacterales</taxon>
        <taxon>Erwiniaceae</taxon>
        <taxon>Pantoea</taxon>
    </lineage>
</organism>
<dbReference type="RefSeq" id="WP_166934866.1">
    <property type="nucleotide sequence ID" value="NZ_VWXC01000013.1"/>
</dbReference>
<gene>
    <name evidence="2" type="ORF">F3J37_17920</name>
</gene>
<keyword evidence="3" id="KW-1185">Reference proteome</keyword>
<sequence>MNIKRTPEEFSVTWQVWLVIFATAFGIYIGGLTSGYMIANARHDAAQAKMLNRVDKKLDQLPAKTADAVKEDDRK</sequence>
<evidence type="ECO:0008006" key="4">
    <source>
        <dbReference type="Google" id="ProtNLM"/>
    </source>
</evidence>
<dbReference type="Proteomes" id="UP001515780">
    <property type="component" value="Unassembled WGS sequence"/>
</dbReference>
<evidence type="ECO:0000256" key="1">
    <source>
        <dbReference type="SAM" id="Phobius"/>
    </source>
</evidence>
<protein>
    <recommendedName>
        <fullName evidence="4">Lipopolysaccharide assembly protein A domain-containing protein</fullName>
    </recommendedName>
</protein>
<reference evidence="2 3" key="1">
    <citation type="journal article" date="2019" name="bioRxiv">
        <title>Bacteria contribute to plant secondary compound degradation in a generalist herbivore system.</title>
        <authorList>
            <person name="Francoeur C.B."/>
            <person name="Khadempour L."/>
            <person name="Moreira-Soto R.D."/>
            <person name="Gotting K."/>
            <person name="Book A.J."/>
            <person name="Pinto-Tomas A.A."/>
            <person name="Keefover-Ring K."/>
            <person name="Currie C.R."/>
        </authorList>
    </citation>
    <scope>NUCLEOTIDE SEQUENCE [LARGE SCALE GENOMIC DNA]</scope>
    <source>
        <strain evidence="2">Al-1710</strain>
    </source>
</reference>
<keyword evidence="1" id="KW-0472">Membrane</keyword>
<comment type="caution">
    <text evidence="2">The sequence shown here is derived from an EMBL/GenBank/DDBJ whole genome shotgun (WGS) entry which is preliminary data.</text>
</comment>
<keyword evidence="1" id="KW-1133">Transmembrane helix</keyword>
<feature type="transmembrane region" description="Helical" evidence="1">
    <location>
        <begin position="14"/>
        <end position="39"/>
    </location>
</feature>
<proteinExistence type="predicted"/>
<accession>A0ABX0RSF5</accession>